<accession>A0A1H9U960</accession>
<keyword evidence="2" id="KW-1185">Reference proteome</keyword>
<gene>
    <name evidence="1" type="ORF">SAMN05518684_10753</name>
</gene>
<dbReference type="EMBL" id="FOGT01000007">
    <property type="protein sequence ID" value="SES06005.1"/>
    <property type="molecule type" value="Genomic_DNA"/>
</dbReference>
<dbReference type="Proteomes" id="UP000198571">
    <property type="component" value="Unassembled WGS sequence"/>
</dbReference>
<dbReference type="AlphaFoldDB" id="A0A1H9U960"/>
<dbReference type="OrthoDB" id="2613420at2"/>
<dbReference type="Pfam" id="PF25846">
    <property type="entry name" value="YmzB"/>
    <property type="match status" value="1"/>
</dbReference>
<proteinExistence type="predicted"/>
<protein>
    <submittedName>
        <fullName evidence="1">Uncharacterized protein</fullName>
    </submittedName>
</protein>
<organism evidence="1 2">
    <name type="scientific">Salipaludibacillus aurantiacus</name>
    <dbReference type="NCBI Taxonomy" id="1601833"/>
    <lineage>
        <taxon>Bacteria</taxon>
        <taxon>Bacillati</taxon>
        <taxon>Bacillota</taxon>
        <taxon>Bacilli</taxon>
        <taxon>Bacillales</taxon>
        <taxon>Bacillaceae</taxon>
    </lineage>
</organism>
<evidence type="ECO:0000313" key="1">
    <source>
        <dbReference type="EMBL" id="SES06005.1"/>
    </source>
</evidence>
<reference evidence="2" key="1">
    <citation type="submission" date="2016-10" db="EMBL/GenBank/DDBJ databases">
        <authorList>
            <person name="Varghese N."/>
            <person name="Submissions S."/>
        </authorList>
    </citation>
    <scope>NUCLEOTIDE SEQUENCE [LARGE SCALE GENOMIC DNA]</scope>
    <source>
        <strain evidence="2">S9</strain>
    </source>
</reference>
<sequence length="118" mass="13351">MSEQNEQVVEWLEELKGQTLFIQKDEFETGKSDVLATDKVRFQLDSVGLKNNRNASIDDYVANEEIVLYGSGTIETAQGETDLPENVYEIPLTGEVKANKQDPSIRLRTDDAMYTIFT</sequence>
<dbReference type="RefSeq" id="WP_093051269.1">
    <property type="nucleotide sequence ID" value="NZ_FOGT01000007.1"/>
</dbReference>
<dbReference type="InterPro" id="IPR058926">
    <property type="entry name" value="YmzB-like"/>
</dbReference>
<evidence type="ECO:0000313" key="2">
    <source>
        <dbReference type="Proteomes" id="UP000198571"/>
    </source>
</evidence>
<name>A0A1H9U960_9BACI</name>